<evidence type="ECO:0008006" key="4">
    <source>
        <dbReference type="Google" id="ProtNLM"/>
    </source>
</evidence>
<dbReference type="EMBL" id="JAUTAS010000001">
    <property type="protein sequence ID" value="MDQ1107524.1"/>
    <property type="molecule type" value="Genomic_DNA"/>
</dbReference>
<dbReference type="AlphaFoldDB" id="A0AAP5E8A3"/>
<accession>A0AAP5E8A3</accession>
<evidence type="ECO:0000313" key="3">
    <source>
        <dbReference type="Proteomes" id="UP001226084"/>
    </source>
</evidence>
<organism evidence="2 3">
    <name type="scientific">Stenotrophomonas rhizophila</name>
    <dbReference type="NCBI Taxonomy" id="216778"/>
    <lineage>
        <taxon>Bacteria</taxon>
        <taxon>Pseudomonadati</taxon>
        <taxon>Pseudomonadota</taxon>
        <taxon>Gammaproteobacteria</taxon>
        <taxon>Lysobacterales</taxon>
        <taxon>Lysobacteraceae</taxon>
        <taxon>Stenotrophomonas</taxon>
    </lineage>
</organism>
<keyword evidence="1" id="KW-0732">Signal</keyword>
<gene>
    <name evidence="2" type="ORF">QE424_000683</name>
</gene>
<sequence>MTLPLPSRHLCNALAALILLALAVAGPAAASPPPAAPLHVDLVDYPTPQANWSAFRDLRHRLEAGFDDVCPDTFCEGEYTDYQPLKLRCSVERATGRVNVCGWAFAASELQVDPATGALQRQQPTWLCHFPTGGGTTVAALLAALDGPQPLFQRLPATGKTVFEALGDCLR</sequence>
<name>A0AAP5E8A3_9GAMM</name>
<proteinExistence type="predicted"/>
<evidence type="ECO:0000313" key="2">
    <source>
        <dbReference type="EMBL" id="MDQ1107524.1"/>
    </source>
</evidence>
<dbReference type="RefSeq" id="WP_307106253.1">
    <property type="nucleotide sequence ID" value="NZ_JAUTAS010000001.1"/>
</dbReference>
<feature type="chain" id="PRO_5042870329" description="Secreted protein" evidence="1">
    <location>
        <begin position="31"/>
        <end position="171"/>
    </location>
</feature>
<protein>
    <recommendedName>
        <fullName evidence="4">Secreted protein</fullName>
    </recommendedName>
</protein>
<dbReference type="Proteomes" id="UP001226084">
    <property type="component" value="Unassembled WGS sequence"/>
</dbReference>
<comment type="caution">
    <text evidence="2">The sequence shown here is derived from an EMBL/GenBank/DDBJ whole genome shotgun (WGS) entry which is preliminary data.</text>
</comment>
<evidence type="ECO:0000256" key="1">
    <source>
        <dbReference type="SAM" id="SignalP"/>
    </source>
</evidence>
<reference evidence="2" key="1">
    <citation type="submission" date="2023-07" db="EMBL/GenBank/DDBJ databases">
        <title>Functional and genomic diversity of the sorghum phyllosphere microbiome.</title>
        <authorList>
            <person name="Shade A."/>
        </authorList>
    </citation>
    <scope>NUCLEOTIDE SEQUENCE</scope>
    <source>
        <strain evidence="2">SORGH_AS_0457</strain>
    </source>
</reference>
<feature type="signal peptide" evidence="1">
    <location>
        <begin position="1"/>
        <end position="30"/>
    </location>
</feature>